<dbReference type="InterPro" id="IPR050955">
    <property type="entry name" value="Plant_Biomass_Hydrol_Est"/>
</dbReference>
<keyword evidence="4" id="KW-1185">Reference proteome</keyword>
<dbReference type="InterPro" id="IPR001375">
    <property type="entry name" value="Peptidase_S9_cat"/>
</dbReference>
<dbReference type="PROSITE" id="PS51257">
    <property type="entry name" value="PROKAR_LIPOPROTEIN"/>
    <property type="match status" value="1"/>
</dbReference>
<accession>A0ABU1V0N9</accession>
<evidence type="ECO:0000256" key="1">
    <source>
        <dbReference type="ARBA" id="ARBA00022729"/>
    </source>
</evidence>
<dbReference type="PANTHER" id="PTHR43037:SF1">
    <property type="entry name" value="BLL1128 PROTEIN"/>
    <property type="match status" value="1"/>
</dbReference>
<organism evidence="3 4">
    <name type="scientific">Cellvibrio fibrivorans</name>
    <dbReference type="NCBI Taxonomy" id="126350"/>
    <lineage>
        <taxon>Bacteria</taxon>
        <taxon>Pseudomonadati</taxon>
        <taxon>Pseudomonadota</taxon>
        <taxon>Gammaproteobacteria</taxon>
        <taxon>Cellvibrionales</taxon>
        <taxon>Cellvibrionaceae</taxon>
        <taxon>Cellvibrio</taxon>
    </lineage>
</organism>
<protein>
    <submittedName>
        <fullName evidence="3">Peptidase</fullName>
    </submittedName>
</protein>
<dbReference type="SUPFAM" id="SSF53474">
    <property type="entry name" value="alpha/beta-Hydrolases"/>
    <property type="match status" value="1"/>
</dbReference>
<dbReference type="EMBL" id="JAVDVX010000005">
    <property type="protein sequence ID" value="MDR7091005.1"/>
    <property type="molecule type" value="Genomic_DNA"/>
</dbReference>
<gene>
    <name evidence="3" type="ORF">J2X05_003031</name>
</gene>
<keyword evidence="1" id="KW-0732">Signal</keyword>
<comment type="caution">
    <text evidence="3">The sequence shown here is derived from an EMBL/GenBank/DDBJ whole genome shotgun (WGS) entry which is preliminary data.</text>
</comment>
<reference evidence="3 4" key="1">
    <citation type="submission" date="2023-07" db="EMBL/GenBank/DDBJ databases">
        <title>Sorghum-associated microbial communities from plants grown in Nebraska, USA.</title>
        <authorList>
            <person name="Schachtman D."/>
        </authorList>
    </citation>
    <scope>NUCLEOTIDE SEQUENCE [LARGE SCALE GENOMIC DNA]</scope>
    <source>
        <strain evidence="3 4">BE190</strain>
    </source>
</reference>
<feature type="domain" description="Peptidase S9 prolyl oligopeptidase catalytic" evidence="2">
    <location>
        <begin position="176"/>
        <end position="227"/>
    </location>
</feature>
<dbReference type="Gene3D" id="3.40.50.1820">
    <property type="entry name" value="alpha/beta hydrolase"/>
    <property type="match status" value="1"/>
</dbReference>
<proteinExistence type="predicted"/>
<evidence type="ECO:0000313" key="3">
    <source>
        <dbReference type="EMBL" id="MDR7091005.1"/>
    </source>
</evidence>
<evidence type="ECO:0000313" key="4">
    <source>
        <dbReference type="Proteomes" id="UP001253595"/>
    </source>
</evidence>
<dbReference type="PANTHER" id="PTHR43037">
    <property type="entry name" value="UNNAMED PRODUCT-RELATED"/>
    <property type="match status" value="1"/>
</dbReference>
<sequence length="307" mass="34869">MKQSVFFAILIIVWLTGCSHFPGANTPSAEQLLRVPYVSSVDQLKRDYFVYLPRGYETQTEKKWPVILFLHGNGERGNGLDELDYVISHGPLYEAWIQKKDLPFIIISPQLHMFTMGKVPYIANRTRAKIPLRLAEGVPAYEPFFATPQLMETGEDIKNMSAVAPLLPMGWEQVEQDLLRLISHVHKSYRTDTQRLYLTGLSYGGFGTWYMASKHPDLFAAAVPVVGWGHPDLMAPIAKANLPVWTFAGGRDTAVPKKFFYAGINKLEELGDSEVLFTVHEDLGHDAWKRIYASKDLYDWLLAHQKK</sequence>
<dbReference type="Proteomes" id="UP001253595">
    <property type="component" value="Unassembled WGS sequence"/>
</dbReference>
<name>A0ABU1V0N9_9GAMM</name>
<dbReference type="RefSeq" id="WP_310073784.1">
    <property type="nucleotide sequence ID" value="NZ_JAVDVX010000005.1"/>
</dbReference>
<dbReference type="Pfam" id="PF00326">
    <property type="entry name" value="Peptidase_S9"/>
    <property type="match status" value="1"/>
</dbReference>
<evidence type="ECO:0000259" key="2">
    <source>
        <dbReference type="Pfam" id="PF00326"/>
    </source>
</evidence>
<dbReference type="InterPro" id="IPR029058">
    <property type="entry name" value="AB_hydrolase_fold"/>
</dbReference>